<keyword evidence="3 7" id="KW-0812">Transmembrane</keyword>
<feature type="transmembrane region" description="Helical" evidence="7">
    <location>
        <begin position="694"/>
        <end position="717"/>
    </location>
</feature>
<evidence type="ECO:0000256" key="6">
    <source>
        <dbReference type="SAM" id="MobiDB-lite"/>
    </source>
</evidence>
<comment type="similarity">
    <text evidence="2">Belongs to the major facilitator superfamily. MFSD6 family.</text>
</comment>
<feature type="transmembrane region" description="Helical" evidence="7">
    <location>
        <begin position="826"/>
        <end position="847"/>
    </location>
</feature>
<evidence type="ECO:0000256" key="5">
    <source>
        <dbReference type="ARBA" id="ARBA00023136"/>
    </source>
</evidence>
<dbReference type="Proteomes" id="UP000613177">
    <property type="component" value="Unassembled WGS sequence"/>
</dbReference>
<dbReference type="GO" id="GO:0022857">
    <property type="term" value="F:transmembrane transporter activity"/>
    <property type="evidence" value="ECO:0007669"/>
    <property type="project" value="InterPro"/>
</dbReference>
<feature type="transmembrane region" description="Helical" evidence="7">
    <location>
        <begin position="754"/>
        <end position="777"/>
    </location>
</feature>
<dbReference type="Gene3D" id="1.20.1250.20">
    <property type="entry name" value="MFS general substrate transporter like domains"/>
    <property type="match status" value="2"/>
</dbReference>
<feature type="compositionally biased region" description="Basic and acidic residues" evidence="6">
    <location>
        <begin position="18"/>
        <end position="29"/>
    </location>
</feature>
<evidence type="ECO:0000256" key="1">
    <source>
        <dbReference type="ARBA" id="ARBA00004141"/>
    </source>
</evidence>
<feature type="transmembrane region" description="Helical" evidence="7">
    <location>
        <begin position="367"/>
        <end position="387"/>
    </location>
</feature>
<reference evidence="9" key="1">
    <citation type="submission" date="2021-01" db="EMBL/GenBank/DDBJ databases">
        <title>Metabolic potential, ecology and presence of endohyphal bacteria is reflected in genomic diversity of Mucoromycotina.</title>
        <authorList>
            <person name="Muszewska A."/>
            <person name="Okrasinska A."/>
            <person name="Steczkiewicz K."/>
            <person name="Drgas O."/>
            <person name="Orlowska M."/>
            <person name="Perlinska-Lenart U."/>
            <person name="Aleksandrzak-Piekarczyk T."/>
            <person name="Szatraj K."/>
            <person name="Zielenkiewicz U."/>
            <person name="Pilsyk S."/>
            <person name="Malc E."/>
            <person name="Mieczkowski P."/>
            <person name="Kruszewska J.S."/>
            <person name="Biernat P."/>
            <person name="Pawlowska J."/>
        </authorList>
    </citation>
    <scope>NUCLEOTIDE SEQUENCE</scope>
    <source>
        <strain evidence="9">WA0000018081</strain>
    </source>
</reference>
<dbReference type="EMBL" id="JAEPRE010000147">
    <property type="protein sequence ID" value="KAG2231515.1"/>
    <property type="molecule type" value="Genomic_DNA"/>
</dbReference>
<keyword evidence="10" id="KW-1185">Reference proteome</keyword>
<feature type="transmembrane region" description="Helical" evidence="7">
    <location>
        <begin position="853"/>
        <end position="873"/>
    </location>
</feature>
<feature type="transmembrane region" description="Helical" evidence="7">
    <location>
        <begin position="729"/>
        <end position="747"/>
    </location>
</feature>
<feature type="compositionally biased region" description="Polar residues" evidence="6">
    <location>
        <begin position="129"/>
        <end position="143"/>
    </location>
</feature>
<dbReference type="SUPFAM" id="SSF103473">
    <property type="entry name" value="MFS general substrate transporter"/>
    <property type="match status" value="2"/>
</dbReference>
<evidence type="ECO:0000256" key="3">
    <source>
        <dbReference type="ARBA" id="ARBA00022692"/>
    </source>
</evidence>
<feature type="transmembrane region" description="Helical" evidence="7">
    <location>
        <begin position="543"/>
        <end position="564"/>
    </location>
</feature>
<feature type="region of interest" description="Disordered" evidence="6">
    <location>
        <begin position="121"/>
        <end position="143"/>
    </location>
</feature>
<dbReference type="InterPro" id="IPR020846">
    <property type="entry name" value="MFS_dom"/>
</dbReference>
<accession>A0A8H7VSJ9</accession>
<feature type="region of interest" description="Disordered" evidence="6">
    <location>
        <begin position="18"/>
        <end position="49"/>
    </location>
</feature>
<dbReference type="AlphaFoldDB" id="A0A8H7VSJ9"/>
<dbReference type="InterPro" id="IPR036259">
    <property type="entry name" value="MFS_trans_sf"/>
</dbReference>
<keyword evidence="5 7" id="KW-0472">Membrane</keyword>
<dbReference type="PANTHER" id="PTHR16172">
    <property type="entry name" value="MAJOR FACILITATOR SUPERFAMILY DOMAIN-CONTAINING PROTEIN 6-LIKE"/>
    <property type="match status" value="1"/>
</dbReference>
<name>A0A8H7VSJ9_9FUNG</name>
<dbReference type="PROSITE" id="PS50850">
    <property type="entry name" value="MFS"/>
    <property type="match status" value="1"/>
</dbReference>
<evidence type="ECO:0000256" key="2">
    <source>
        <dbReference type="ARBA" id="ARBA00005241"/>
    </source>
</evidence>
<feature type="transmembrane region" description="Helical" evidence="7">
    <location>
        <begin position="474"/>
        <end position="497"/>
    </location>
</feature>
<evidence type="ECO:0000259" key="8">
    <source>
        <dbReference type="PROSITE" id="PS50850"/>
    </source>
</evidence>
<dbReference type="InterPro" id="IPR051717">
    <property type="entry name" value="MFS_MFSD6"/>
</dbReference>
<evidence type="ECO:0000256" key="4">
    <source>
        <dbReference type="ARBA" id="ARBA00022989"/>
    </source>
</evidence>
<feature type="transmembrane region" description="Helical" evidence="7">
    <location>
        <begin position="783"/>
        <end position="805"/>
    </location>
</feature>
<dbReference type="PANTHER" id="PTHR16172:SF41">
    <property type="entry name" value="MAJOR FACILITATOR SUPERFAMILY DOMAIN-CONTAINING PROTEIN 6-LIKE"/>
    <property type="match status" value="1"/>
</dbReference>
<dbReference type="Pfam" id="PF12832">
    <property type="entry name" value="MFS_1_like"/>
    <property type="match status" value="1"/>
</dbReference>
<feature type="transmembrane region" description="Helical" evidence="7">
    <location>
        <begin position="518"/>
        <end position="537"/>
    </location>
</feature>
<evidence type="ECO:0000256" key="7">
    <source>
        <dbReference type="SAM" id="Phobius"/>
    </source>
</evidence>
<keyword evidence="4 7" id="KW-1133">Transmembrane helix</keyword>
<dbReference type="InterPro" id="IPR024989">
    <property type="entry name" value="MFS_assoc_dom"/>
</dbReference>
<feature type="transmembrane region" description="Helical" evidence="7">
    <location>
        <begin position="431"/>
        <end position="454"/>
    </location>
</feature>
<organism evidence="9 10">
    <name type="scientific">Thamnidium elegans</name>
    <dbReference type="NCBI Taxonomy" id="101142"/>
    <lineage>
        <taxon>Eukaryota</taxon>
        <taxon>Fungi</taxon>
        <taxon>Fungi incertae sedis</taxon>
        <taxon>Mucoromycota</taxon>
        <taxon>Mucoromycotina</taxon>
        <taxon>Mucoromycetes</taxon>
        <taxon>Mucorales</taxon>
        <taxon>Mucorineae</taxon>
        <taxon>Mucoraceae</taxon>
        <taxon>Thamnidium</taxon>
    </lineage>
</organism>
<comment type="subcellular location">
    <subcellularLocation>
        <location evidence="1">Membrane</location>
        <topology evidence="1">Multi-pass membrane protein</topology>
    </subcellularLocation>
</comment>
<evidence type="ECO:0000313" key="10">
    <source>
        <dbReference type="Proteomes" id="UP000613177"/>
    </source>
</evidence>
<evidence type="ECO:0000313" key="9">
    <source>
        <dbReference type="EMBL" id="KAG2231515.1"/>
    </source>
</evidence>
<gene>
    <name evidence="9" type="ORF">INT48_002909</name>
</gene>
<proteinExistence type="inferred from homology"/>
<protein>
    <recommendedName>
        <fullName evidence="8">Major facilitator superfamily (MFS) profile domain-containing protein</fullName>
    </recommendedName>
</protein>
<dbReference type="GO" id="GO:0016020">
    <property type="term" value="C:membrane"/>
    <property type="evidence" value="ECO:0007669"/>
    <property type="project" value="UniProtKB-SubCell"/>
</dbReference>
<feature type="transmembrane region" description="Helical" evidence="7">
    <location>
        <begin position="399"/>
        <end position="419"/>
    </location>
</feature>
<feature type="domain" description="Major facilitator superfamily (MFS) profile" evidence="8">
    <location>
        <begin position="693"/>
        <end position="879"/>
    </location>
</feature>
<feature type="compositionally biased region" description="Polar residues" evidence="6">
    <location>
        <begin position="39"/>
        <end position="49"/>
    </location>
</feature>
<sequence>MNIQLPQTRNVFFQKPDAIDTPKYEKPNAYDEDPPTIAPSRNGSRSSKMTVDSFTSRYFKRREPTIISSLANNEGFAEVVSPPISPVKKELTACYHSQIDFANITAFILSQPTLTTQTNFGHHHEDENNSYYTPSSPARSLSETLTTTSPNALVSNDSGIVSSFLQQKKSTIKSKTSLKNNIVYNFKKASIDKPNQHHIFLHIDHPDEEDEEVMVYRKIQPFSYTWGFQSMLYSNRNDGQGIKIAEARRRAFQKDIVIESADYKNSEIDDITQPYIYNLKNIHATSNIHSQDLIKRSQSNVLFEYEVWFHGSRMRWKRPSLLRWKLLAEFDSDTMNYLSKEYGKLSIDLDILNQVEKDRCDLLEANIVMTCSIFALLSAAPPYLPLYYHDVLGFSSDQIGFVLAIAPFIQSIACPLWTYTVDKRPALHGPIMAVTSLIGGSAIMFIMVIGNSVSSDIVNPTQIFSALKLQLSNSSLVLVTSVLALTFAFFTLPNLSLVDSAVMKILGPHKILYGEQRLWGSASAGLTILIVGQIISMTDSLDGLFWVFGASTLLFIVFACFVNVSNSSEYQHLPQNADQDADLERVPSDGRLLSQVITDSSEKLLKSEGHRVPIKGYNSINHSNSHYVDLFKPNSVTSAHTIREEADETLEAIGGLDLGLAISRIASVDQSMIGIVHLDSDGIPSSSIFKSVRVMTFLITTLLFGFVLSMIVNFLFLFLSRDLMMPASWIGWTGPTTGVTELLCFCFSKQLTEIFGVTNMILIAHVATIIRCLFYTVLTPDSFFTNVSALSLQTLHGVGFGIFWATSVSEMDGFFPPEQRSVAQGILGALHFGLGAGLGALSGGYLYEYMGSIWMFRIGALVATINMVIFYVGRLDRFK</sequence>
<comment type="caution">
    <text evidence="9">The sequence shown here is derived from an EMBL/GenBank/DDBJ whole genome shotgun (WGS) entry which is preliminary data.</text>
</comment>